<dbReference type="InterPro" id="IPR040256">
    <property type="entry name" value="At4g02000-like"/>
</dbReference>
<dbReference type="PANTHER" id="PTHR31286:SF165">
    <property type="entry name" value="DUF4283 DOMAIN-CONTAINING PROTEIN"/>
    <property type="match status" value="1"/>
</dbReference>
<evidence type="ECO:0008006" key="4">
    <source>
        <dbReference type="Google" id="ProtNLM"/>
    </source>
</evidence>
<keyword evidence="3" id="KW-1185">Reference proteome</keyword>
<comment type="caution">
    <text evidence="2">The sequence shown here is derived from an EMBL/GenBank/DDBJ whole genome shotgun (WGS) entry which is preliminary data.</text>
</comment>
<accession>A0AAV1SRP2</accession>
<evidence type="ECO:0000256" key="1">
    <source>
        <dbReference type="SAM" id="MobiDB-lite"/>
    </source>
</evidence>
<protein>
    <recommendedName>
        <fullName evidence="4">DUF4283 domain-containing protein</fullName>
    </recommendedName>
</protein>
<feature type="region of interest" description="Disordered" evidence="1">
    <location>
        <begin position="184"/>
        <end position="210"/>
    </location>
</feature>
<dbReference type="Proteomes" id="UP001314170">
    <property type="component" value="Unassembled WGS sequence"/>
</dbReference>
<sequence>MVSSPISDSGHLDFIAPEMDNGESTVAISKGPSLMVLQAGRLGWSISWQRCRDIQKIVFGKIIPIWVKLWGTPMQLLSREGLSRIASASGVPLFMDTATQYSKIISFAKVCVQVDITTKLLDDIKVDMDGKSQILSLRHTPDNCPCIRSQDCLEGMILAPTEDHKQEWVAKKISEVIFEKPNVNKGKEIDKNPQPNREEIERGMVEECRE</sequence>
<dbReference type="AlphaFoldDB" id="A0AAV1SRP2"/>
<proteinExistence type="predicted"/>
<dbReference type="PANTHER" id="PTHR31286">
    <property type="entry name" value="GLYCINE-RICH CELL WALL STRUCTURAL PROTEIN 1.8-LIKE"/>
    <property type="match status" value="1"/>
</dbReference>
<dbReference type="EMBL" id="CAWUPB010001195">
    <property type="protein sequence ID" value="CAK7355677.1"/>
    <property type="molecule type" value="Genomic_DNA"/>
</dbReference>
<organism evidence="2 3">
    <name type="scientific">Dovyalis caffra</name>
    <dbReference type="NCBI Taxonomy" id="77055"/>
    <lineage>
        <taxon>Eukaryota</taxon>
        <taxon>Viridiplantae</taxon>
        <taxon>Streptophyta</taxon>
        <taxon>Embryophyta</taxon>
        <taxon>Tracheophyta</taxon>
        <taxon>Spermatophyta</taxon>
        <taxon>Magnoliopsida</taxon>
        <taxon>eudicotyledons</taxon>
        <taxon>Gunneridae</taxon>
        <taxon>Pentapetalae</taxon>
        <taxon>rosids</taxon>
        <taxon>fabids</taxon>
        <taxon>Malpighiales</taxon>
        <taxon>Salicaceae</taxon>
        <taxon>Flacourtieae</taxon>
        <taxon>Dovyalis</taxon>
    </lineage>
</organism>
<reference evidence="2 3" key="1">
    <citation type="submission" date="2024-01" db="EMBL/GenBank/DDBJ databases">
        <authorList>
            <person name="Waweru B."/>
        </authorList>
    </citation>
    <scope>NUCLEOTIDE SEQUENCE [LARGE SCALE GENOMIC DNA]</scope>
</reference>
<name>A0AAV1SRP2_9ROSI</name>
<evidence type="ECO:0000313" key="3">
    <source>
        <dbReference type="Proteomes" id="UP001314170"/>
    </source>
</evidence>
<feature type="compositionally biased region" description="Basic and acidic residues" evidence="1">
    <location>
        <begin position="185"/>
        <end position="210"/>
    </location>
</feature>
<gene>
    <name evidence="2" type="ORF">DCAF_LOCUS25937</name>
</gene>
<evidence type="ECO:0000313" key="2">
    <source>
        <dbReference type="EMBL" id="CAK7355677.1"/>
    </source>
</evidence>